<protein>
    <submittedName>
        <fullName evidence="2">Uncharacterized protein</fullName>
    </submittedName>
</protein>
<dbReference type="InterPro" id="IPR036388">
    <property type="entry name" value="WH-like_DNA-bd_sf"/>
</dbReference>
<comment type="caution">
    <text evidence="2">The sequence shown here is derived from an EMBL/GenBank/DDBJ whole genome shotgun (WGS) entry which is preliminary data.</text>
</comment>
<dbReference type="Proteomes" id="UP000176997">
    <property type="component" value="Unassembled WGS sequence"/>
</dbReference>
<evidence type="ECO:0000313" key="3">
    <source>
        <dbReference type="Proteomes" id="UP000176997"/>
    </source>
</evidence>
<dbReference type="InterPro" id="IPR011991">
    <property type="entry name" value="ArsR-like_HTH"/>
</dbReference>
<organism evidence="2 3">
    <name type="scientific">Candidatus Yonathbacteria bacterium RIFCSPHIGHO2_01_FULL_51_10</name>
    <dbReference type="NCBI Taxonomy" id="1802723"/>
    <lineage>
        <taxon>Bacteria</taxon>
        <taxon>Candidatus Yonathiibacteriota</taxon>
    </lineage>
</organism>
<dbReference type="AlphaFoldDB" id="A0A1G2S7Y6"/>
<dbReference type="InterPro" id="IPR036390">
    <property type="entry name" value="WH_DNA-bd_sf"/>
</dbReference>
<feature type="region of interest" description="Disordered" evidence="1">
    <location>
        <begin position="1"/>
        <end position="23"/>
    </location>
</feature>
<evidence type="ECO:0000313" key="2">
    <source>
        <dbReference type="EMBL" id="OHA81234.1"/>
    </source>
</evidence>
<accession>A0A1G2S7Y6</accession>
<gene>
    <name evidence="2" type="ORF">A2675_03860</name>
</gene>
<feature type="compositionally biased region" description="Low complexity" evidence="1">
    <location>
        <begin position="232"/>
        <end position="246"/>
    </location>
</feature>
<proteinExistence type="predicted"/>
<dbReference type="EMBL" id="MHUS01000013">
    <property type="protein sequence ID" value="OHA81234.1"/>
    <property type="molecule type" value="Genomic_DNA"/>
</dbReference>
<dbReference type="CDD" id="cd00090">
    <property type="entry name" value="HTH_ARSR"/>
    <property type="match status" value="1"/>
</dbReference>
<dbReference type="Gene3D" id="1.10.10.10">
    <property type="entry name" value="Winged helix-like DNA-binding domain superfamily/Winged helix DNA-binding domain"/>
    <property type="match status" value="1"/>
</dbReference>
<sequence>MEKDNNQNTPGSNNKDITPAGKMSFIGTNGLAQAASHKAQQKDHFARSHQKAEKLSTAVYLVTSFLSDNEPMKWRLRTLGLDVLNNISTLRSGLPFEREQAMGNATRAVHDALSIIEISATTGMLSEMNYRILKDEYAGLLRDVRENDHAHSPESFSLSDSFFMQKEDQGNTALPSPRADESAAIKNIADILEHHAAAVSKGQSSKGQNNVFYKMSLTTPSKVAPGQLSKTPARSAHRAAPSAVRPNAPRPAGKRSETVLALFKRGGELTVKDVARALAGVSEKTAQRELASLVEAGTLKRTGERRWSTYSLP</sequence>
<evidence type="ECO:0000256" key="1">
    <source>
        <dbReference type="SAM" id="MobiDB-lite"/>
    </source>
</evidence>
<dbReference type="SUPFAM" id="SSF46785">
    <property type="entry name" value="Winged helix' DNA-binding domain"/>
    <property type="match status" value="1"/>
</dbReference>
<feature type="region of interest" description="Disordered" evidence="1">
    <location>
        <begin position="223"/>
        <end position="255"/>
    </location>
</feature>
<feature type="compositionally biased region" description="Polar residues" evidence="1">
    <location>
        <begin position="1"/>
        <end position="16"/>
    </location>
</feature>
<name>A0A1G2S7Y6_9BACT</name>
<reference evidence="2 3" key="1">
    <citation type="journal article" date="2016" name="Nat. Commun.">
        <title>Thousands of microbial genomes shed light on interconnected biogeochemical processes in an aquifer system.</title>
        <authorList>
            <person name="Anantharaman K."/>
            <person name="Brown C.T."/>
            <person name="Hug L.A."/>
            <person name="Sharon I."/>
            <person name="Castelle C.J."/>
            <person name="Probst A.J."/>
            <person name="Thomas B.C."/>
            <person name="Singh A."/>
            <person name="Wilkins M.J."/>
            <person name="Karaoz U."/>
            <person name="Brodie E.L."/>
            <person name="Williams K.H."/>
            <person name="Hubbard S.S."/>
            <person name="Banfield J.F."/>
        </authorList>
    </citation>
    <scope>NUCLEOTIDE SEQUENCE [LARGE SCALE GENOMIC DNA]</scope>
</reference>
<dbReference type="STRING" id="1802723.A2675_03860"/>